<evidence type="ECO:0000313" key="5">
    <source>
        <dbReference type="Proteomes" id="UP000767392"/>
    </source>
</evidence>
<dbReference type="PROSITE" id="PS50943">
    <property type="entry name" value="HTH_CROC1"/>
    <property type="match status" value="1"/>
</dbReference>
<evidence type="ECO:0000259" key="3">
    <source>
        <dbReference type="PROSITE" id="PS50943"/>
    </source>
</evidence>
<dbReference type="PANTHER" id="PTHR46558:SF4">
    <property type="entry name" value="DNA-BIDING PHAGE PROTEIN"/>
    <property type="match status" value="1"/>
</dbReference>
<dbReference type="RefSeq" id="WP_105988024.1">
    <property type="nucleotide sequence ID" value="NZ_POST01000003.1"/>
</dbReference>
<dbReference type="CDD" id="cd00093">
    <property type="entry name" value="HTH_XRE"/>
    <property type="match status" value="1"/>
</dbReference>
<keyword evidence="1" id="KW-0238">DNA-binding</keyword>
<organism evidence="4 5">
    <name type="scientific">Apilactobacillus timberlakei</name>
    <dbReference type="NCBI Taxonomy" id="2008380"/>
    <lineage>
        <taxon>Bacteria</taxon>
        <taxon>Bacillati</taxon>
        <taxon>Bacillota</taxon>
        <taxon>Bacilli</taxon>
        <taxon>Lactobacillales</taxon>
        <taxon>Lactobacillaceae</taxon>
        <taxon>Apilactobacillus</taxon>
    </lineage>
</organism>
<keyword evidence="5" id="KW-1185">Reference proteome</keyword>
<feature type="domain" description="HTH cro/C1-type" evidence="3">
    <location>
        <begin position="7"/>
        <end position="61"/>
    </location>
</feature>
<dbReference type="InterPro" id="IPR036166">
    <property type="entry name" value="YxeA-like_sf"/>
</dbReference>
<dbReference type="SUPFAM" id="SSF47413">
    <property type="entry name" value="lambda repressor-like DNA-binding domains"/>
    <property type="match status" value="1"/>
</dbReference>
<dbReference type="InterPro" id="IPR001387">
    <property type="entry name" value="Cro/C1-type_HTH"/>
</dbReference>
<dbReference type="EMBL" id="QUAM01000003">
    <property type="protein sequence ID" value="TPR14300.1"/>
    <property type="molecule type" value="Genomic_DNA"/>
</dbReference>
<reference evidence="4 5" key="1">
    <citation type="submission" date="2018-08" db="EMBL/GenBank/DDBJ databases">
        <title>Comparative genomics of wild bee and flower associated Lactobacillus reveals potential adaptation to the bee host.</title>
        <authorList>
            <person name="Vuong H.Q."/>
            <person name="Mcfrederick Q.S."/>
        </authorList>
    </citation>
    <scope>NUCLEOTIDE SEQUENCE [LARGE SCALE GENOMIC DNA]</scope>
    <source>
        <strain evidence="4 5">HV_04</strain>
    </source>
</reference>
<comment type="caution">
    <text evidence="4">The sequence shown here is derived from an EMBL/GenBank/DDBJ whole genome shotgun (WGS) entry which is preliminary data.</text>
</comment>
<gene>
    <name evidence="4" type="ORF">DY048_04970</name>
</gene>
<keyword evidence="2" id="KW-0812">Transmembrane</keyword>
<dbReference type="SMART" id="SM00530">
    <property type="entry name" value="HTH_XRE"/>
    <property type="match status" value="1"/>
</dbReference>
<dbReference type="SUPFAM" id="SSF159121">
    <property type="entry name" value="BC4932-like"/>
    <property type="match status" value="1"/>
</dbReference>
<proteinExistence type="predicted"/>
<sequence>MDLGRKIKQGRRQFNFTQQELADQLHVTRQALSKWENNLSYPNLDMLVDISKSLNISLNELLGEEDKMIKQISNDVRSKHKYMKYLYIVSGIFILFIVMSVTMFLFLYGKETNSVATDRFNPALKTEIGYAILPEKTPIKREKVKFHQNDKQKTEWENVPQNIYAYVYDNAKGNGEYLKFATGLYNKDHRWAKITHKGTYVSKASLITKDDIPKNIAQNMSNSYSNYGVKK</sequence>
<accession>A0ABY2YST5</accession>
<dbReference type="Proteomes" id="UP000767392">
    <property type="component" value="Unassembled WGS sequence"/>
</dbReference>
<dbReference type="InterPro" id="IPR010982">
    <property type="entry name" value="Lambda_DNA-bd_dom_sf"/>
</dbReference>
<protein>
    <submittedName>
        <fullName evidence="4">Helix-turn-helix domain-containing protein</fullName>
    </submittedName>
</protein>
<keyword evidence="2" id="KW-1133">Transmembrane helix</keyword>
<dbReference type="Pfam" id="PF01381">
    <property type="entry name" value="HTH_3"/>
    <property type="match status" value="1"/>
</dbReference>
<dbReference type="PANTHER" id="PTHR46558">
    <property type="entry name" value="TRACRIPTIONAL REGULATORY PROTEIN-RELATED-RELATED"/>
    <property type="match status" value="1"/>
</dbReference>
<feature type="transmembrane region" description="Helical" evidence="2">
    <location>
        <begin position="85"/>
        <end position="108"/>
    </location>
</feature>
<evidence type="ECO:0000313" key="4">
    <source>
        <dbReference type="EMBL" id="TPR14300.1"/>
    </source>
</evidence>
<evidence type="ECO:0000256" key="2">
    <source>
        <dbReference type="SAM" id="Phobius"/>
    </source>
</evidence>
<dbReference type="Gene3D" id="1.10.260.40">
    <property type="entry name" value="lambda repressor-like DNA-binding domains"/>
    <property type="match status" value="1"/>
</dbReference>
<evidence type="ECO:0000256" key="1">
    <source>
        <dbReference type="ARBA" id="ARBA00023125"/>
    </source>
</evidence>
<keyword evidence="2" id="KW-0472">Membrane</keyword>
<name>A0ABY2YST5_9LACO</name>